<evidence type="ECO:0000313" key="2">
    <source>
        <dbReference type="EMBL" id="CAF4130356.1"/>
    </source>
</evidence>
<dbReference type="GO" id="GO:0005743">
    <property type="term" value="C:mitochondrial inner membrane"/>
    <property type="evidence" value="ECO:0007669"/>
    <property type="project" value="TreeGrafter"/>
</dbReference>
<evidence type="ECO:0000313" key="4">
    <source>
        <dbReference type="Proteomes" id="UP000681722"/>
    </source>
</evidence>
<dbReference type="SUPFAM" id="SSF52540">
    <property type="entry name" value="P-loop containing nucleoside triphosphate hydrolases"/>
    <property type="match status" value="1"/>
</dbReference>
<reference evidence="3" key="1">
    <citation type="submission" date="2021-02" db="EMBL/GenBank/DDBJ databases">
        <authorList>
            <person name="Nowell W R."/>
        </authorList>
    </citation>
    <scope>NUCLEOTIDE SEQUENCE</scope>
</reference>
<gene>
    <name evidence="1" type="ORF">OVA965_LOCUS29409</name>
    <name evidence="3" type="ORF">SRO942_LOCUS44841</name>
    <name evidence="2" type="ORF">TMI583_LOCUS30183</name>
</gene>
<dbReference type="AlphaFoldDB" id="A0A8S2XJ95"/>
<dbReference type="Proteomes" id="UP000681722">
    <property type="component" value="Unassembled WGS sequence"/>
</dbReference>
<organism evidence="3 4">
    <name type="scientific">Didymodactylos carnosus</name>
    <dbReference type="NCBI Taxonomy" id="1234261"/>
    <lineage>
        <taxon>Eukaryota</taxon>
        <taxon>Metazoa</taxon>
        <taxon>Spiralia</taxon>
        <taxon>Gnathifera</taxon>
        <taxon>Rotifera</taxon>
        <taxon>Eurotatoria</taxon>
        <taxon>Bdelloidea</taxon>
        <taxon>Philodinida</taxon>
        <taxon>Philodinidae</taxon>
        <taxon>Didymodactylos</taxon>
    </lineage>
</organism>
<proteinExistence type="predicted"/>
<evidence type="ECO:0000313" key="1">
    <source>
        <dbReference type="EMBL" id="CAF1320406.1"/>
    </source>
</evidence>
<dbReference type="PANTHER" id="PTHR43394:SF1">
    <property type="entry name" value="ATP-BINDING CASSETTE SUB-FAMILY B MEMBER 10, MITOCHONDRIAL"/>
    <property type="match status" value="1"/>
</dbReference>
<evidence type="ECO:0008006" key="5">
    <source>
        <dbReference type="Google" id="ProtNLM"/>
    </source>
</evidence>
<comment type="caution">
    <text evidence="3">The sequence shown here is derived from an EMBL/GenBank/DDBJ whole genome shotgun (WGS) entry which is preliminary data.</text>
</comment>
<dbReference type="OrthoDB" id="6500128at2759"/>
<dbReference type="PANTHER" id="PTHR43394">
    <property type="entry name" value="ATP-DEPENDENT PERMEASE MDL1, MITOCHONDRIAL"/>
    <property type="match status" value="1"/>
</dbReference>
<dbReference type="EMBL" id="CAJOBC010106019">
    <property type="protein sequence ID" value="CAF4501026.1"/>
    <property type="molecule type" value="Genomic_DNA"/>
</dbReference>
<accession>A0A8S2XJ95</accession>
<dbReference type="Proteomes" id="UP000682733">
    <property type="component" value="Unassembled WGS sequence"/>
</dbReference>
<dbReference type="Gene3D" id="3.40.50.300">
    <property type="entry name" value="P-loop containing nucleotide triphosphate hydrolases"/>
    <property type="match status" value="2"/>
</dbReference>
<dbReference type="EMBL" id="CAJNOK010020684">
    <property type="protein sequence ID" value="CAF1320406.1"/>
    <property type="molecule type" value="Genomic_DNA"/>
</dbReference>
<dbReference type="InterPro" id="IPR027417">
    <property type="entry name" value="P-loop_NTPase"/>
</dbReference>
<sequence>MSTISRCSLSPTSKSPGEGNNCASFDGNLEFRNVHFGYPSRKKKEILENLNLKIQNGQSVAFVGHSGCGNGINVCRLNIEAYRKQFGIVQQEPVLFDMSIEENIRLGKLNATDAEAVQAAILANAHDFIMTLDAVRALQLMNTCQVHSVVYF</sequence>
<protein>
    <recommendedName>
        <fullName evidence="5">ABC transporter domain-containing protein</fullName>
    </recommendedName>
</protein>
<evidence type="ECO:0000313" key="3">
    <source>
        <dbReference type="EMBL" id="CAF4501026.1"/>
    </source>
</evidence>
<dbReference type="GO" id="GO:0090374">
    <property type="term" value="P:oligopeptide export from mitochondrion"/>
    <property type="evidence" value="ECO:0007669"/>
    <property type="project" value="TreeGrafter"/>
</dbReference>
<dbReference type="EMBL" id="CAJOBA010042292">
    <property type="protein sequence ID" value="CAF4130356.1"/>
    <property type="molecule type" value="Genomic_DNA"/>
</dbReference>
<dbReference type="InterPro" id="IPR039421">
    <property type="entry name" value="Type_1_exporter"/>
</dbReference>
<dbReference type="GO" id="GO:0015421">
    <property type="term" value="F:ABC-type oligopeptide transporter activity"/>
    <property type="evidence" value="ECO:0007669"/>
    <property type="project" value="TreeGrafter"/>
</dbReference>
<dbReference type="Proteomes" id="UP000677228">
    <property type="component" value="Unassembled WGS sequence"/>
</dbReference>
<name>A0A8S2XJ95_9BILA</name>